<evidence type="ECO:0000313" key="1">
    <source>
        <dbReference type="EMBL" id="AKA32242.1"/>
    </source>
</evidence>
<dbReference type="AlphaFoldDB" id="A0A0D5YJ18"/>
<accession>A0A0D5YJ18</accession>
<reference evidence="1 2" key="1">
    <citation type="journal article" date="2015" name="J. Bacteriol.">
        <title>Resources for Genetic and Genomic Analysis of Emerging Pathogen Acinetobacter baumannii.</title>
        <authorList>
            <person name="Gallagher L.A."/>
            <person name="Ramage E."/>
            <person name="Weiss E.J."/>
            <person name="Radey M."/>
            <person name="Hayden H.S."/>
            <person name="Held K.G."/>
            <person name="Huse H.K."/>
            <person name="Zurawski D.V."/>
            <person name="Brittnacher M.J."/>
            <person name="Manoil C."/>
        </authorList>
    </citation>
    <scope>NUCLEOTIDE SEQUENCE [LARGE SCALE GENOMIC DNA]</scope>
    <source>
        <strain evidence="1 2">AB5075-UW</strain>
    </source>
</reference>
<dbReference type="PATRIC" id="fig|470.1314.peg.2082"/>
<dbReference type="EMBL" id="CP008706">
    <property type="protein sequence ID" value="AKA32242.1"/>
    <property type="molecule type" value="Genomic_DNA"/>
</dbReference>
<protein>
    <submittedName>
        <fullName evidence="1">Uncharacterized protein</fullName>
    </submittedName>
</protein>
<name>A0A0D5YJ18_ACIBA</name>
<organism evidence="1 2">
    <name type="scientific">Acinetobacter baumannii</name>
    <dbReference type="NCBI Taxonomy" id="470"/>
    <lineage>
        <taxon>Bacteria</taxon>
        <taxon>Pseudomonadati</taxon>
        <taxon>Pseudomonadota</taxon>
        <taxon>Gammaproteobacteria</taxon>
        <taxon>Moraxellales</taxon>
        <taxon>Moraxellaceae</taxon>
        <taxon>Acinetobacter</taxon>
        <taxon>Acinetobacter calcoaceticus/baumannii complex</taxon>
    </lineage>
</organism>
<reference evidence="2" key="2">
    <citation type="submission" date="2015-03" db="EMBL/GenBank/DDBJ databases">
        <authorList>
            <person name="Gallagher L.A."/>
            <person name="Hayden H.S."/>
            <person name="Weiss E.J."/>
            <person name="Hager K.R."/>
            <person name="Ramage E."/>
            <person name="Radey M.R."/>
            <person name="Bydalek R."/>
            <person name="Manoil C."/>
            <person name="Miller S.I."/>
            <person name="Brittnacher M.J."/>
        </authorList>
    </citation>
    <scope>NUCLEOTIDE SEQUENCE [LARGE SCALE GENOMIC DNA]</scope>
    <source>
        <strain evidence="2">AB5075-UW</strain>
    </source>
</reference>
<dbReference type="Proteomes" id="UP000032746">
    <property type="component" value="Chromosome"/>
</dbReference>
<evidence type="ECO:0000313" key="2">
    <source>
        <dbReference type="Proteomes" id="UP000032746"/>
    </source>
</evidence>
<gene>
    <name evidence="1" type="ORF">ABUW_2516</name>
</gene>
<sequence>MCYSQFRLIIGIKMDICIGGILDGKKRKDDQNHFRVDSHYSDHGSEYNKEHFHLHGQLHTFWISEEIDFCDAQRRVELILNKRLELV</sequence>
<proteinExistence type="predicted"/>